<feature type="binding site" evidence="10">
    <location>
        <begin position="14"/>
        <end position="19"/>
    </location>
    <ligand>
        <name>substrate</name>
    </ligand>
</feature>
<dbReference type="SUPFAM" id="SSF52540">
    <property type="entry name" value="P-loop containing nucleoside triphosphate hydrolases"/>
    <property type="match status" value="2"/>
</dbReference>
<evidence type="ECO:0000256" key="6">
    <source>
        <dbReference type="ARBA" id="ARBA00022741"/>
    </source>
</evidence>
<dbReference type="Pfam" id="PF01715">
    <property type="entry name" value="IPPT"/>
    <property type="match status" value="1"/>
</dbReference>
<dbReference type="AlphaFoldDB" id="A0A2A2F212"/>
<evidence type="ECO:0000256" key="3">
    <source>
        <dbReference type="ARBA" id="ARBA00005842"/>
    </source>
</evidence>
<dbReference type="PANTHER" id="PTHR11088:SF60">
    <property type="entry name" value="TRNA DIMETHYLALLYLTRANSFERASE"/>
    <property type="match status" value="1"/>
</dbReference>
<dbReference type="HAMAP" id="MF_00185">
    <property type="entry name" value="IPP_trans"/>
    <property type="match status" value="1"/>
</dbReference>
<reference evidence="15 16" key="1">
    <citation type="submission" date="2017-08" db="EMBL/GenBank/DDBJ databases">
        <title>Halovibrio sewagensis sp. nov., isolated from wastewater of high salinity.</title>
        <authorList>
            <person name="Dong X."/>
            <person name="Zhang G."/>
        </authorList>
    </citation>
    <scope>NUCLEOTIDE SEQUENCE [LARGE SCALE GENOMIC DNA]</scope>
    <source>
        <strain evidence="15 16">YL5-2</strain>
    </source>
</reference>
<evidence type="ECO:0000313" key="15">
    <source>
        <dbReference type="EMBL" id="PAU78764.1"/>
    </source>
</evidence>
<feature type="binding site" evidence="10">
    <location>
        <begin position="12"/>
        <end position="19"/>
    </location>
    <ligand>
        <name>ATP</name>
        <dbReference type="ChEBI" id="CHEBI:30616"/>
    </ligand>
</feature>
<evidence type="ECO:0000256" key="12">
    <source>
        <dbReference type="RuleBase" id="RU003784"/>
    </source>
</evidence>
<sequence>MAWRPPAVLVMGPTASGKTDLAIELRERLDGELISVDSALVYRGMDIGTAKPDAATLRRAPHHLIDIRDPVEPYSAAEFAADAGALIKRIRGEGRVPILVGGTMLYFNALRQGMASMPQADESVRAELGHRFDTEGGDALYRELEAVDPVAAAGLHPNNRQRLIRALEVYRLSGRPISAHWAQGAGEDQGGGLPEGTVSLALAPPQRRDLHERIERRFRAMLEQGLLQEVQTLYARSDLSPDLPSIRAVGYRQVWDYLSGATQYDDMIERALAATRQLAKRQLTWLRKWPDAHWLDSQGRDPLADALKIIKGGTTVSGDPDTTPHGMKGTAPVDRPGRKQS</sequence>
<dbReference type="OrthoDB" id="9776390at2"/>
<evidence type="ECO:0000256" key="1">
    <source>
        <dbReference type="ARBA" id="ARBA00001946"/>
    </source>
</evidence>
<keyword evidence="4 10" id="KW-0808">Transferase</keyword>
<comment type="catalytic activity">
    <reaction evidence="9 10 11">
        <text>adenosine(37) in tRNA + dimethylallyl diphosphate = N(6)-dimethylallyladenosine(37) in tRNA + diphosphate</text>
        <dbReference type="Rhea" id="RHEA:26482"/>
        <dbReference type="Rhea" id="RHEA-COMP:10162"/>
        <dbReference type="Rhea" id="RHEA-COMP:10375"/>
        <dbReference type="ChEBI" id="CHEBI:33019"/>
        <dbReference type="ChEBI" id="CHEBI:57623"/>
        <dbReference type="ChEBI" id="CHEBI:74411"/>
        <dbReference type="ChEBI" id="CHEBI:74415"/>
        <dbReference type="EC" id="2.5.1.75"/>
    </reaction>
</comment>
<evidence type="ECO:0000256" key="5">
    <source>
        <dbReference type="ARBA" id="ARBA00022694"/>
    </source>
</evidence>
<keyword evidence="6 10" id="KW-0547">Nucleotide-binding</keyword>
<evidence type="ECO:0000256" key="11">
    <source>
        <dbReference type="RuleBase" id="RU003783"/>
    </source>
</evidence>
<evidence type="ECO:0000256" key="14">
    <source>
        <dbReference type="SAM" id="MobiDB-lite"/>
    </source>
</evidence>
<evidence type="ECO:0000256" key="2">
    <source>
        <dbReference type="ARBA" id="ARBA00003213"/>
    </source>
</evidence>
<comment type="function">
    <text evidence="2 10 12">Catalyzes the transfer of a dimethylallyl group onto the adenine at position 37 in tRNAs that read codons beginning with uridine, leading to the formation of N6-(dimethylallyl)adenosine (i(6)A).</text>
</comment>
<dbReference type="Gene3D" id="3.40.50.300">
    <property type="entry name" value="P-loop containing nucleotide triphosphate hydrolases"/>
    <property type="match status" value="1"/>
</dbReference>
<keyword evidence="7 10" id="KW-0067">ATP-binding</keyword>
<accession>A0A2A2F212</accession>
<gene>
    <name evidence="10" type="primary">miaA</name>
    <name evidence="15" type="ORF">CK501_13860</name>
</gene>
<feature type="site" description="Interaction with substrate tRNA" evidence="10">
    <location>
        <position position="125"/>
    </location>
</feature>
<dbReference type="InterPro" id="IPR027417">
    <property type="entry name" value="P-loop_NTPase"/>
</dbReference>
<name>A0A2A2F212_9GAMM</name>
<dbReference type="EMBL" id="NSKD01000007">
    <property type="protein sequence ID" value="PAU78764.1"/>
    <property type="molecule type" value="Genomic_DNA"/>
</dbReference>
<evidence type="ECO:0000256" key="10">
    <source>
        <dbReference type="HAMAP-Rule" id="MF_00185"/>
    </source>
</evidence>
<feature type="region of interest" description="Disordered" evidence="14">
    <location>
        <begin position="312"/>
        <end position="341"/>
    </location>
</feature>
<feature type="site" description="Interaction with substrate tRNA" evidence="10">
    <location>
        <position position="103"/>
    </location>
</feature>
<evidence type="ECO:0000313" key="16">
    <source>
        <dbReference type="Proteomes" id="UP000218896"/>
    </source>
</evidence>
<dbReference type="GO" id="GO:0052381">
    <property type="term" value="F:tRNA dimethylallyltransferase activity"/>
    <property type="evidence" value="ECO:0007669"/>
    <property type="project" value="UniProtKB-UniRule"/>
</dbReference>
<feature type="region of interest" description="Interaction with substrate tRNA" evidence="10">
    <location>
        <begin position="161"/>
        <end position="165"/>
    </location>
</feature>
<proteinExistence type="inferred from homology"/>
<keyword evidence="16" id="KW-1185">Reference proteome</keyword>
<comment type="similarity">
    <text evidence="3 10 13">Belongs to the IPP transferase family.</text>
</comment>
<dbReference type="FunFam" id="1.10.20.140:FF:000001">
    <property type="entry name" value="tRNA dimethylallyltransferase"/>
    <property type="match status" value="1"/>
</dbReference>
<evidence type="ECO:0000256" key="8">
    <source>
        <dbReference type="ARBA" id="ARBA00022842"/>
    </source>
</evidence>
<dbReference type="Proteomes" id="UP000218896">
    <property type="component" value="Unassembled WGS sequence"/>
</dbReference>
<protein>
    <recommendedName>
        <fullName evidence="10">tRNA dimethylallyltransferase</fullName>
        <ecNumber evidence="10">2.5.1.75</ecNumber>
    </recommendedName>
    <alternativeName>
        <fullName evidence="10">Dimethylallyl diphosphate:tRNA dimethylallyltransferase</fullName>
        <shortName evidence="10">DMAPP:tRNA dimethylallyltransferase</shortName>
        <shortName evidence="10">DMATase</shortName>
    </alternativeName>
    <alternativeName>
        <fullName evidence="10">Isopentenyl-diphosphate:tRNA isopentenyltransferase</fullName>
        <shortName evidence="10">IPP transferase</shortName>
        <shortName evidence="10">IPPT</shortName>
        <shortName evidence="10">IPTase</shortName>
    </alternativeName>
</protein>
<keyword evidence="5 10" id="KW-0819">tRNA processing</keyword>
<dbReference type="InterPro" id="IPR039657">
    <property type="entry name" value="Dimethylallyltransferase"/>
</dbReference>
<comment type="caution">
    <text evidence="10">Lacks conserved residue(s) required for the propagation of feature annotation.</text>
</comment>
<organism evidence="15 16">
    <name type="scientific">Halovibrio salipaludis</name>
    <dbReference type="NCBI Taxonomy" id="2032626"/>
    <lineage>
        <taxon>Bacteria</taxon>
        <taxon>Pseudomonadati</taxon>
        <taxon>Pseudomonadota</taxon>
        <taxon>Gammaproteobacteria</taxon>
        <taxon>Oceanospirillales</taxon>
        <taxon>Halomonadaceae</taxon>
        <taxon>Halovibrio</taxon>
    </lineage>
</organism>
<dbReference type="EC" id="2.5.1.75" evidence="10"/>
<dbReference type="InterPro" id="IPR018022">
    <property type="entry name" value="IPT"/>
</dbReference>
<dbReference type="Gene3D" id="1.10.20.140">
    <property type="match status" value="1"/>
</dbReference>
<comment type="caution">
    <text evidence="15">The sequence shown here is derived from an EMBL/GenBank/DDBJ whole genome shotgun (WGS) entry which is preliminary data.</text>
</comment>
<dbReference type="GO" id="GO:0005524">
    <property type="term" value="F:ATP binding"/>
    <property type="evidence" value="ECO:0007669"/>
    <property type="project" value="UniProtKB-UniRule"/>
</dbReference>
<keyword evidence="8 10" id="KW-0460">Magnesium</keyword>
<dbReference type="NCBIfam" id="TIGR00174">
    <property type="entry name" value="miaA"/>
    <property type="match status" value="1"/>
</dbReference>
<dbReference type="RefSeq" id="WP_095618333.1">
    <property type="nucleotide sequence ID" value="NZ_NSKD01000007.1"/>
</dbReference>
<comment type="subunit">
    <text evidence="10">Monomer.</text>
</comment>
<evidence type="ECO:0000256" key="7">
    <source>
        <dbReference type="ARBA" id="ARBA00022840"/>
    </source>
</evidence>
<comment type="cofactor">
    <cofactor evidence="1 10">
        <name>Mg(2+)</name>
        <dbReference type="ChEBI" id="CHEBI:18420"/>
    </cofactor>
</comment>
<dbReference type="GO" id="GO:0006400">
    <property type="term" value="P:tRNA modification"/>
    <property type="evidence" value="ECO:0007669"/>
    <property type="project" value="TreeGrafter"/>
</dbReference>
<evidence type="ECO:0000256" key="13">
    <source>
        <dbReference type="RuleBase" id="RU003785"/>
    </source>
</evidence>
<evidence type="ECO:0000256" key="4">
    <source>
        <dbReference type="ARBA" id="ARBA00022679"/>
    </source>
</evidence>
<evidence type="ECO:0000256" key="9">
    <source>
        <dbReference type="ARBA" id="ARBA00049563"/>
    </source>
</evidence>
<feature type="region of interest" description="Interaction with substrate tRNA" evidence="10">
    <location>
        <begin position="37"/>
        <end position="40"/>
    </location>
</feature>
<dbReference type="PANTHER" id="PTHR11088">
    <property type="entry name" value="TRNA DIMETHYLALLYLTRANSFERASE"/>
    <property type="match status" value="1"/>
</dbReference>